<dbReference type="Pfam" id="PF00072">
    <property type="entry name" value="Response_reg"/>
    <property type="match status" value="1"/>
</dbReference>
<evidence type="ECO:0000256" key="2">
    <source>
        <dbReference type="PROSITE-ProRule" id="PRU00169"/>
    </source>
</evidence>
<accession>A0ABQ5YNQ6</accession>
<feature type="modified residue" description="4-aspartylphosphate" evidence="2">
    <location>
        <position position="53"/>
    </location>
</feature>
<comment type="caution">
    <text evidence="4">The sequence shown here is derived from an EMBL/GenBank/DDBJ whole genome shotgun (WGS) entry which is preliminary data.</text>
</comment>
<dbReference type="PROSITE" id="PS50110">
    <property type="entry name" value="RESPONSE_REGULATORY"/>
    <property type="match status" value="1"/>
</dbReference>
<dbReference type="Gene3D" id="3.40.50.2300">
    <property type="match status" value="1"/>
</dbReference>
<keyword evidence="5" id="KW-1185">Reference proteome</keyword>
<organism evidence="4 5">
    <name type="scientific">Chitinimonas prasina</name>
    <dbReference type="NCBI Taxonomy" id="1434937"/>
    <lineage>
        <taxon>Bacteria</taxon>
        <taxon>Pseudomonadati</taxon>
        <taxon>Pseudomonadota</taxon>
        <taxon>Betaproteobacteria</taxon>
        <taxon>Neisseriales</taxon>
        <taxon>Chitinibacteraceae</taxon>
        <taxon>Chitinimonas</taxon>
    </lineage>
</organism>
<dbReference type="PANTHER" id="PTHR44591">
    <property type="entry name" value="STRESS RESPONSE REGULATOR PROTEIN 1"/>
    <property type="match status" value="1"/>
</dbReference>
<name>A0ABQ5YNQ6_9NEIS</name>
<feature type="domain" description="Response regulatory" evidence="3">
    <location>
        <begin position="4"/>
        <end position="120"/>
    </location>
</feature>
<evidence type="ECO:0000259" key="3">
    <source>
        <dbReference type="PROSITE" id="PS50110"/>
    </source>
</evidence>
<dbReference type="PANTHER" id="PTHR44591:SF25">
    <property type="entry name" value="CHEMOTAXIS TWO-COMPONENT RESPONSE REGULATOR"/>
    <property type="match status" value="1"/>
</dbReference>
<dbReference type="CDD" id="cd17562">
    <property type="entry name" value="REC_CheY4-like"/>
    <property type="match status" value="1"/>
</dbReference>
<dbReference type="InterPro" id="IPR050595">
    <property type="entry name" value="Bact_response_regulator"/>
</dbReference>
<dbReference type="SMART" id="SM00448">
    <property type="entry name" value="REC"/>
    <property type="match status" value="1"/>
</dbReference>
<keyword evidence="1 2" id="KW-0597">Phosphoprotein</keyword>
<protein>
    <submittedName>
        <fullName evidence="4">Fis family transcriptional regulator</fullName>
    </submittedName>
</protein>
<evidence type="ECO:0000313" key="4">
    <source>
        <dbReference type="EMBL" id="GLR14971.1"/>
    </source>
</evidence>
<reference evidence="5" key="1">
    <citation type="journal article" date="2019" name="Int. J. Syst. Evol. Microbiol.">
        <title>The Global Catalogue of Microorganisms (GCM) 10K type strain sequencing project: providing services to taxonomists for standard genome sequencing and annotation.</title>
        <authorList>
            <consortium name="The Broad Institute Genomics Platform"/>
            <consortium name="The Broad Institute Genome Sequencing Center for Infectious Disease"/>
            <person name="Wu L."/>
            <person name="Ma J."/>
        </authorList>
    </citation>
    <scope>NUCLEOTIDE SEQUENCE [LARGE SCALE GENOMIC DNA]</scope>
    <source>
        <strain evidence="5">NBRC 110044</strain>
    </source>
</reference>
<evidence type="ECO:0000256" key="1">
    <source>
        <dbReference type="ARBA" id="ARBA00022553"/>
    </source>
</evidence>
<dbReference type="InterPro" id="IPR011006">
    <property type="entry name" value="CheY-like_superfamily"/>
</dbReference>
<dbReference type="Proteomes" id="UP001156706">
    <property type="component" value="Unassembled WGS sequence"/>
</dbReference>
<evidence type="ECO:0000313" key="5">
    <source>
        <dbReference type="Proteomes" id="UP001156706"/>
    </source>
</evidence>
<proteinExistence type="predicted"/>
<dbReference type="RefSeq" id="WP_284198039.1">
    <property type="nucleotide sequence ID" value="NZ_BSOG01000006.1"/>
</dbReference>
<dbReference type="InterPro" id="IPR001789">
    <property type="entry name" value="Sig_transdc_resp-reg_receiver"/>
</dbReference>
<dbReference type="EMBL" id="BSOG01000006">
    <property type="protein sequence ID" value="GLR14971.1"/>
    <property type="molecule type" value="Genomic_DNA"/>
</dbReference>
<dbReference type="SUPFAM" id="SSF52172">
    <property type="entry name" value="CheY-like"/>
    <property type="match status" value="1"/>
</dbReference>
<sequence length="121" mass="13173">MAKKALTVDDTTSMRKMVAFALKQAGFDAVEAPDGQAGLNEAKKQTFDLIVTDQNMPGMDGLTLIKTLRGLPQYQRTPILMLTTEAGDTMKAQGRAAGATGWVVKPFDPQRFIDLIKKITT</sequence>
<gene>
    <name evidence="4" type="primary">cheY_2</name>
    <name evidence="4" type="ORF">GCM10007907_37610</name>
</gene>